<gene>
    <name evidence="2" type="ORF">LKD70_11630</name>
</gene>
<feature type="transmembrane region" description="Helical" evidence="1">
    <location>
        <begin position="79"/>
        <end position="100"/>
    </location>
</feature>
<evidence type="ECO:0000313" key="3">
    <source>
        <dbReference type="Proteomes" id="UP001198151"/>
    </source>
</evidence>
<feature type="transmembrane region" description="Helical" evidence="1">
    <location>
        <begin position="6"/>
        <end position="24"/>
    </location>
</feature>
<feature type="transmembrane region" description="Helical" evidence="1">
    <location>
        <begin position="45"/>
        <end position="67"/>
    </location>
</feature>
<keyword evidence="1" id="KW-0812">Transmembrane</keyword>
<sequence length="104" mass="12095">MNEQLILLFFIAIAGIATIWLYVFKARKQIEYKGDERWQLIQLKANNTANLAHSFLIVLIVVLPFFISMQTAITLQRVSIFALIYIGARNLIELIATFYFDQRL</sequence>
<keyword evidence="1" id="KW-1133">Transmembrane helix</keyword>
<dbReference type="Proteomes" id="UP001198151">
    <property type="component" value="Unassembled WGS sequence"/>
</dbReference>
<organism evidence="2 3">
    <name type="scientific">Ruminococcus turbiniformis</name>
    <dbReference type="NCBI Taxonomy" id="2881258"/>
    <lineage>
        <taxon>Bacteria</taxon>
        <taxon>Bacillati</taxon>
        <taxon>Bacillota</taxon>
        <taxon>Clostridia</taxon>
        <taxon>Eubacteriales</taxon>
        <taxon>Oscillospiraceae</taxon>
        <taxon>Ruminococcus</taxon>
    </lineage>
</organism>
<dbReference type="EMBL" id="JAJEQX010000021">
    <property type="protein sequence ID" value="MCC2255061.1"/>
    <property type="molecule type" value="Genomic_DNA"/>
</dbReference>
<keyword evidence="1" id="KW-0472">Membrane</keyword>
<evidence type="ECO:0000313" key="2">
    <source>
        <dbReference type="EMBL" id="MCC2255061.1"/>
    </source>
</evidence>
<protein>
    <recommendedName>
        <fullName evidence="4">DUF2178 domain-containing protein</fullName>
    </recommendedName>
</protein>
<evidence type="ECO:0008006" key="4">
    <source>
        <dbReference type="Google" id="ProtNLM"/>
    </source>
</evidence>
<reference evidence="2 3" key="1">
    <citation type="submission" date="2021-10" db="EMBL/GenBank/DDBJ databases">
        <title>Anaerobic single-cell dispensing facilitates the cultivation of human gut bacteria.</title>
        <authorList>
            <person name="Afrizal A."/>
        </authorList>
    </citation>
    <scope>NUCLEOTIDE SEQUENCE [LARGE SCALE GENOMIC DNA]</scope>
    <source>
        <strain evidence="2 3">CLA-AA-H200</strain>
    </source>
</reference>
<proteinExistence type="predicted"/>
<name>A0ABS8FYL3_9FIRM</name>
<evidence type="ECO:0000256" key="1">
    <source>
        <dbReference type="SAM" id="Phobius"/>
    </source>
</evidence>
<comment type="caution">
    <text evidence="2">The sequence shown here is derived from an EMBL/GenBank/DDBJ whole genome shotgun (WGS) entry which is preliminary data.</text>
</comment>
<dbReference type="RefSeq" id="WP_227708201.1">
    <property type="nucleotide sequence ID" value="NZ_JAJEQX010000021.1"/>
</dbReference>
<keyword evidence="3" id="KW-1185">Reference proteome</keyword>
<accession>A0ABS8FYL3</accession>